<dbReference type="OrthoDB" id="1929763at2759"/>
<protein>
    <submittedName>
        <fullName evidence="3">Uncharacterized protein LOC111369933</fullName>
    </submittedName>
</protein>
<evidence type="ECO:0000313" key="4">
    <source>
        <dbReference type="Proteomes" id="UP000594638"/>
    </source>
</evidence>
<dbReference type="PANTHER" id="PTHR35718">
    <property type="entry name" value="EXPRESSED PROTEIN"/>
    <property type="match status" value="1"/>
</dbReference>
<proteinExistence type="predicted"/>
<feature type="chain" id="PRO_5035890187" evidence="2">
    <location>
        <begin position="18"/>
        <end position="128"/>
    </location>
</feature>
<sequence length="128" mass="13561">MALLLVFIILSLSITRAEDRAHGLVNESPIAISPEAYAYFNPDTQQSNTNNPCDSPDCSSLPLAATVVQSTPAHESSSTGGNPLGVGGTAGIPIVFVFVCLIAMGIYYVVVKRQSNLRRATTVQQPQV</sequence>
<keyword evidence="2" id="KW-0732">Signal</keyword>
<organism evidence="3 4">
    <name type="scientific">Olea europaea subsp. europaea</name>
    <dbReference type="NCBI Taxonomy" id="158383"/>
    <lineage>
        <taxon>Eukaryota</taxon>
        <taxon>Viridiplantae</taxon>
        <taxon>Streptophyta</taxon>
        <taxon>Embryophyta</taxon>
        <taxon>Tracheophyta</taxon>
        <taxon>Spermatophyta</taxon>
        <taxon>Magnoliopsida</taxon>
        <taxon>eudicotyledons</taxon>
        <taxon>Gunneridae</taxon>
        <taxon>Pentapetalae</taxon>
        <taxon>asterids</taxon>
        <taxon>lamiids</taxon>
        <taxon>Lamiales</taxon>
        <taxon>Oleaceae</taxon>
        <taxon>Oleeae</taxon>
        <taxon>Olea</taxon>
    </lineage>
</organism>
<keyword evidence="4" id="KW-1185">Reference proteome</keyword>
<dbReference type="Proteomes" id="UP000594638">
    <property type="component" value="Unassembled WGS sequence"/>
</dbReference>
<dbReference type="AlphaFoldDB" id="A0A8S0QJT7"/>
<feature type="signal peptide" evidence="2">
    <location>
        <begin position="1"/>
        <end position="17"/>
    </location>
</feature>
<reference evidence="3 4" key="1">
    <citation type="submission" date="2019-12" db="EMBL/GenBank/DDBJ databases">
        <authorList>
            <person name="Alioto T."/>
            <person name="Alioto T."/>
            <person name="Gomez Garrido J."/>
        </authorList>
    </citation>
    <scope>NUCLEOTIDE SEQUENCE [LARGE SCALE GENOMIC DNA]</scope>
</reference>
<evidence type="ECO:0000256" key="1">
    <source>
        <dbReference type="SAM" id="Phobius"/>
    </source>
</evidence>
<accession>A0A8S0QJT7</accession>
<evidence type="ECO:0000256" key="2">
    <source>
        <dbReference type="SAM" id="SignalP"/>
    </source>
</evidence>
<dbReference type="PANTHER" id="PTHR35718:SF1">
    <property type="entry name" value="EXPRESSED PROTEIN"/>
    <property type="match status" value="1"/>
</dbReference>
<gene>
    <name evidence="3" type="ORF">OLEA9_A082961</name>
</gene>
<dbReference type="EMBL" id="CACTIH010001847">
    <property type="protein sequence ID" value="CAA2965701.1"/>
    <property type="molecule type" value="Genomic_DNA"/>
</dbReference>
<name>A0A8S0QJT7_OLEEU</name>
<keyword evidence="1" id="KW-1133">Transmembrane helix</keyword>
<keyword evidence="1" id="KW-0472">Membrane</keyword>
<keyword evidence="1" id="KW-0812">Transmembrane</keyword>
<comment type="caution">
    <text evidence="3">The sequence shown here is derived from an EMBL/GenBank/DDBJ whole genome shotgun (WGS) entry which is preliminary data.</text>
</comment>
<evidence type="ECO:0000313" key="3">
    <source>
        <dbReference type="EMBL" id="CAA2965701.1"/>
    </source>
</evidence>
<dbReference type="Gramene" id="OE9A082961T1">
    <property type="protein sequence ID" value="OE9A082961C1"/>
    <property type="gene ID" value="OE9A082961"/>
</dbReference>
<feature type="transmembrane region" description="Helical" evidence="1">
    <location>
        <begin position="90"/>
        <end position="110"/>
    </location>
</feature>